<gene>
    <name evidence="2" type="ORF">AWC27_23425</name>
</gene>
<accession>A0A1X2F1F2</accession>
<organism evidence="2 3">
    <name type="scientific">Mycobacterium szulgai</name>
    <dbReference type="NCBI Taxonomy" id="1787"/>
    <lineage>
        <taxon>Bacteria</taxon>
        <taxon>Bacillati</taxon>
        <taxon>Actinomycetota</taxon>
        <taxon>Actinomycetes</taxon>
        <taxon>Mycobacteriales</taxon>
        <taxon>Mycobacteriaceae</taxon>
        <taxon>Mycobacterium</taxon>
    </lineage>
</organism>
<dbReference type="GO" id="GO:0016787">
    <property type="term" value="F:hydrolase activity"/>
    <property type="evidence" value="ECO:0007669"/>
    <property type="project" value="UniProtKB-KW"/>
</dbReference>
<dbReference type="Pfam" id="PF12697">
    <property type="entry name" value="Abhydrolase_6"/>
    <property type="match status" value="1"/>
</dbReference>
<protein>
    <submittedName>
        <fullName evidence="2">Alpha/beta hydrolase</fullName>
    </submittedName>
</protein>
<dbReference type="EMBL" id="LQPW01000032">
    <property type="protein sequence ID" value="ORX12270.1"/>
    <property type="molecule type" value="Genomic_DNA"/>
</dbReference>
<dbReference type="PANTHER" id="PTHR43194">
    <property type="entry name" value="HYDROLASE ALPHA/BETA FOLD FAMILY"/>
    <property type="match status" value="1"/>
</dbReference>
<dbReference type="SUPFAM" id="SSF53474">
    <property type="entry name" value="alpha/beta-Hydrolases"/>
    <property type="match status" value="1"/>
</dbReference>
<name>A0A1X2F1F2_MYCSZ</name>
<sequence length="283" mass="30866">MADFVPTALGRLHVLRGGAGPTAVLWHSLFVDSTSWGPLLRELARHRTVVAIDGPSHGSSEPVSRDFTFDECTRAAADVLDGLGIREPVDWVGNAWGGHVGILLATSQPHRIRTLTTIGTPVPALSNRFRWTKAWPLVALYQLSGPTRFLCNALAASLLGPEVFAAQPDQARIVMDAFRRADRPAMLHAMRSMMLKRRDMTDRLPRVSAPTLMLAARDDDEGWPLRQAQAACATMPNARARVLSGSARVAPLLLDAEVIARTLADFWSEIGEQPDQNLDALGQ</sequence>
<dbReference type="Gene3D" id="3.40.50.1820">
    <property type="entry name" value="alpha/beta hydrolase"/>
    <property type="match status" value="1"/>
</dbReference>
<keyword evidence="2" id="KW-0378">Hydrolase</keyword>
<dbReference type="PANTHER" id="PTHR43194:SF2">
    <property type="entry name" value="PEROXISOMAL MEMBRANE PROTEIN LPX1"/>
    <property type="match status" value="1"/>
</dbReference>
<evidence type="ECO:0000313" key="2">
    <source>
        <dbReference type="EMBL" id="ORX12270.1"/>
    </source>
</evidence>
<dbReference type="InterPro" id="IPR000073">
    <property type="entry name" value="AB_hydrolase_1"/>
</dbReference>
<dbReference type="Proteomes" id="UP000193317">
    <property type="component" value="Unassembled WGS sequence"/>
</dbReference>
<reference evidence="2 3" key="1">
    <citation type="submission" date="2016-01" db="EMBL/GenBank/DDBJ databases">
        <title>The new phylogeny of the genus Mycobacterium.</title>
        <authorList>
            <person name="Tarcisio F."/>
            <person name="Conor M."/>
            <person name="Antonella G."/>
            <person name="Elisabetta G."/>
            <person name="Giulia F.S."/>
            <person name="Sara T."/>
            <person name="Anna F."/>
            <person name="Clotilde B."/>
            <person name="Roberto B."/>
            <person name="Veronica D.S."/>
            <person name="Fabio R."/>
            <person name="Monica P."/>
            <person name="Olivier J."/>
            <person name="Enrico T."/>
            <person name="Nicola S."/>
        </authorList>
    </citation>
    <scope>NUCLEOTIDE SEQUENCE [LARGE SCALE GENOMIC DNA]</scope>
    <source>
        <strain evidence="2 3">DSM 44166</strain>
    </source>
</reference>
<dbReference type="AlphaFoldDB" id="A0A1X2F1F2"/>
<keyword evidence="3" id="KW-1185">Reference proteome</keyword>
<dbReference type="InterPro" id="IPR029058">
    <property type="entry name" value="AB_hydrolase_fold"/>
</dbReference>
<dbReference type="InterPro" id="IPR050228">
    <property type="entry name" value="Carboxylesterase_BioH"/>
</dbReference>
<proteinExistence type="predicted"/>
<comment type="caution">
    <text evidence="2">The sequence shown here is derived from an EMBL/GenBank/DDBJ whole genome shotgun (WGS) entry which is preliminary data.</text>
</comment>
<evidence type="ECO:0000259" key="1">
    <source>
        <dbReference type="Pfam" id="PF12697"/>
    </source>
</evidence>
<feature type="domain" description="AB hydrolase-1" evidence="1">
    <location>
        <begin position="24"/>
        <end position="246"/>
    </location>
</feature>
<evidence type="ECO:0000313" key="3">
    <source>
        <dbReference type="Proteomes" id="UP000193317"/>
    </source>
</evidence>